<dbReference type="Gene3D" id="3.40.190.10">
    <property type="entry name" value="Periplasmic binding protein-like II"/>
    <property type="match status" value="2"/>
</dbReference>
<accession>A0A4R8M8A4</accession>
<dbReference type="RefSeq" id="WP_133957805.1">
    <property type="nucleotide sequence ID" value="NZ_SORI01000010.1"/>
</dbReference>
<feature type="chain" id="PRO_5020332729" description="TRAP transporter TAXI family solute receptor" evidence="1">
    <location>
        <begin position="25"/>
        <end position="320"/>
    </location>
</feature>
<keyword evidence="3" id="KW-1185">Reference proteome</keyword>
<dbReference type="InterPro" id="IPR011852">
    <property type="entry name" value="TRAP_TAXI"/>
</dbReference>
<dbReference type="OrthoDB" id="9776669at2"/>
<name>A0A4R8M8A4_9BACT</name>
<evidence type="ECO:0000256" key="1">
    <source>
        <dbReference type="SAM" id="SignalP"/>
    </source>
</evidence>
<comment type="caution">
    <text evidence="2">The sequence shown here is derived from an EMBL/GenBank/DDBJ whole genome shotgun (WGS) entry which is preliminary data.</text>
</comment>
<gene>
    <name evidence="2" type="ORF">C8D99_11099</name>
</gene>
<protein>
    <recommendedName>
        <fullName evidence="4">TRAP transporter TAXI family solute receptor</fullName>
    </recommendedName>
</protein>
<dbReference type="AlphaFoldDB" id="A0A4R8M8A4"/>
<evidence type="ECO:0000313" key="2">
    <source>
        <dbReference type="EMBL" id="TDY59965.1"/>
    </source>
</evidence>
<dbReference type="NCBIfam" id="TIGR02122">
    <property type="entry name" value="TRAP_TAXI"/>
    <property type="match status" value="1"/>
</dbReference>
<dbReference type="CDD" id="cd13567">
    <property type="entry name" value="PBP2_TtGluBP"/>
    <property type="match status" value="1"/>
</dbReference>
<evidence type="ECO:0000313" key="3">
    <source>
        <dbReference type="Proteomes" id="UP000295066"/>
    </source>
</evidence>
<dbReference type="EMBL" id="SORI01000010">
    <property type="protein sequence ID" value="TDY59965.1"/>
    <property type="molecule type" value="Genomic_DNA"/>
</dbReference>
<dbReference type="PANTHER" id="PTHR42941:SF1">
    <property type="entry name" value="SLL1037 PROTEIN"/>
    <property type="match status" value="1"/>
</dbReference>
<dbReference type="Pfam" id="PF16868">
    <property type="entry name" value="NMT1_3"/>
    <property type="match status" value="1"/>
</dbReference>
<proteinExistence type="predicted"/>
<sequence>MKKLLSAVFTVVVIISFLSVPASARTFLSIATGSTGGTYYPLGGGIAEIISRNVPDFQVTSETGNASAANINLVGTRQIEMAFAQNDIAYWASKGMAPFKERYDNLRVVASLYPEHVHCITLKGSGVNDIMDIRDKRVSVGAPGSGVLGDVSAILKLAELRYADMSADFLDFNNTTQRFKDGQLDVGFVVAGYPTSSVIDLAATHDIDLVSFNDDFMSRLTAEYPYFIKDVIPAGTYRGVDRDVVTPAVMAMLICEAGLPDEVVYRFTKALWENIADLHRVHPKATLITLETALDGVSVSVHPGAAKFYSEKGMTVPAVK</sequence>
<evidence type="ECO:0008006" key="4">
    <source>
        <dbReference type="Google" id="ProtNLM"/>
    </source>
</evidence>
<organism evidence="2 3">
    <name type="scientific">Aminivibrio pyruvatiphilus</name>
    <dbReference type="NCBI Taxonomy" id="1005740"/>
    <lineage>
        <taxon>Bacteria</taxon>
        <taxon>Thermotogati</taxon>
        <taxon>Synergistota</taxon>
        <taxon>Synergistia</taxon>
        <taxon>Synergistales</taxon>
        <taxon>Aminobacteriaceae</taxon>
        <taxon>Aminivibrio</taxon>
    </lineage>
</organism>
<dbReference type="Proteomes" id="UP000295066">
    <property type="component" value="Unassembled WGS sequence"/>
</dbReference>
<dbReference type="SUPFAM" id="SSF53850">
    <property type="entry name" value="Periplasmic binding protein-like II"/>
    <property type="match status" value="1"/>
</dbReference>
<keyword evidence="1" id="KW-0732">Signal</keyword>
<feature type="signal peptide" evidence="1">
    <location>
        <begin position="1"/>
        <end position="24"/>
    </location>
</feature>
<dbReference type="PANTHER" id="PTHR42941">
    <property type="entry name" value="SLL1037 PROTEIN"/>
    <property type="match status" value="1"/>
</dbReference>
<reference evidence="2 3" key="1">
    <citation type="submission" date="2019-03" db="EMBL/GenBank/DDBJ databases">
        <title>Genomic Encyclopedia of Type Strains, Phase IV (KMG-IV): sequencing the most valuable type-strain genomes for metagenomic binning, comparative biology and taxonomic classification.</title>
        <authorList>
            <person name="Goeker M."/>
        </authorList>
    </citation>
    <scope>NUCLEOTIDE SEQUENCE [LARGE SCALE GENOMIC DNA]</scope>
    <source>
        <strain evidence="2 3">DSM 25964</strain>
    </source>
</reference>